<evidence type="ECO:0000313" key="1">
    <source>
        <dbReference type="EMBL" id="CAE6380624.1"/>
    </source>
</evidence>
<accession>A0A8H2WKE9</accession>
<name>A0A8H2WKE9_9AGAM</name>
<dbReference type="EMBL" id="CAJMWT010001128">
    <property type="protein sequence ID" value="CAE6380624.1"/>
    <property type="molecule type" value="Genomic_DNA"/>
</dbReference>
<proteinExistence type="predicted"/>
<gene>
    <name evidence="1" type="ORF">RDB_LOCUS24227</name>
</gene>
<comment type="caution">
    <text evidence="1">The sequence shown here is derived from an EMBL/GenBank/DDBJ whole genome shotgun (WGS) entry which is preliminary data.</text>
</comment>
<sequence length="73" mass="8541">MPSSDIEVLSVVNYARELEKSPNSKNSPTRSTRSSRPVLRYTLRSCRGFQITCCCRPRLKSRLNSRLRILWRI</sequence>
<dbReference type="AlphaFoldDB" id="A0A8H2WKE9"/>
<reference evidence="1" key="1">
    <citation type="submission" date="2021-01" db="EMBL/GenBank/DDBJ databases">
        <authorList>
            <person name="Kaushik A."/>
        </authorList>
    </citation>
    <scope>NUCLEOTIDE SEQUENCE</scope>
    <source>
        <strain evidence="1">AG2-2IIIB</strain>
    </source>
</reference>
<dbReference type="Proteomes" id="UP000663843">
    <property type="component" value="Unassembled WGS sequence"/>
</dbReference>
<protein>
    <submittedName>
        <fullName evidence="1">Uncharacterized protein</fullName>
    </submittedName>
</protein>
<evidence type="ECO:0000313" key="2">
    <source>
        <dbReference type="Proteomes" id="UP000663843"/>
    </source>
</evidence>
<organism evidence="1 2">
    <name type="scientific">Rhizoctonia solani</name>
    <dbReference type="NCBI Taxonomy" id="456999"/>
    <lineage>
        <taxon>Eukaryota</taxon>
        <taxon>Fungi</taxon>
        <taxon>Dikarya</taxon>
        <taxon>Basidiomycota</taxon>
        <taxon>Agaricomycotina</taxon>
        <taxon>Agaricomycetes</taxon>
        <taxon>Cantharellales</taxon>
        <taxon>Ceratobasidiaceae</taxon>
        <taxon>Rhizoctonia</taxon>
    </lineage>
</organism>